<evidence type="ECO:0000313" key="2">
    <source>
        <dbReference type="Proteomes" id="UP000789524"/>
    </source>
</evidence>
<gene>
    <name evidence="1" type="ORF">DCHRY22_LOCUS15505</name>
</gene>
<dbReference type="Proteomes" id="UP000789524">
    <property type="component" value="Unassembled WGS sequence"/>
</dbReference>
<reference evidence="1" key="1">
    <citation type="submission" date="2021-09" db="EMBL/GenBank/DDBJ databases">
        <authorList>
            <person name="Martin H S."/>
        </authorList>
    </citation>
    <scope>NUCLEOTIDE SEQUENCE</scope>
</reference>
<protein>
    <submittedName>
        <fullName evidence="1">(African queen) hypothetical protein</fullName>
    </submittedName>
</protein>
<dbReference type="EMBL" id="CAKASE010000083">
    <property type="protein sequence ID" value="CAG9585012.1"/>
    <property type="molecule type" value="Genomic_DNA"/>
</dbReference>
<keyword evidence="2" id="KW-1185">Reference proteome</keyword>
<accession>A0A8J2WB50</accession>
<organism evidence="1 2">
    <name type="scientific">Danaus chrysippus</name>
    <name type="common">African queen</name>
    <dbReference type="NCBI Taxonomy" id="151541"/>
    <lineage>
        <taxon>Eukaryota</taxon>
        <taxon>Metazoa</taxon>
        <taxon>Ecdysozoa</taxon>
        <taxon>Arthropoda</taxon>
        <taxon>Hexapoda</taxon>
        <taxon>Insecta</taxon>
        <taxon>Pterygota</taxon>
        <taxon>Neoptera</taxon>
        <taxon>Endopterygota</taxon>
        <taxon>Lepidoptera</taxon>
        <taxon>Glossata</taxon>
        <taxon>Ditrysia</taxon>
        <taxon>Papilionoidea</taxon>
        <taxon>Nymphalidae</taxon>
        <taxon>Danainae</taxon>
        <taxon>Danaini</taxon>
        <taxon>Danaina</taxon>
        <taxon>Danaus</taxon>
        <taxon>Anosia</taxon>
    </lineage>
</organism>
<dbReference type="AlphaFoldDB" id="A0A8J2WB50"/>
<proteinExistence type="predicted"/>
<evidence type="ECO:0000313" key="1">
    <source>
        <dbReference type="EMBL" id="CAG9585012.1"/>
    </source>
</evidence>
<name>A0A8J2WB50_9NEOP</name>
<sequence length="77" mass="8419">MYSAILIFFNPDDNFGVTREALKNTLKIELGVLQLAGMRDTCVQAKCENSTAGAPMCLRCAGAGRWRGLIRETGCIH</sequence>
<comment type="caution">
    <text evidence="1">The sequence shown here is derived from an EMBL/GenBank/DDBJ whole genome shotgun (WGS) entry which is preliminary data.</text>
</comment>